<accession>A0A814W0U8</accession>
<dbReference type="InterPro" id="IPR036291">
    <property type="entry name" value="NAD(P)-bd_dom_sf"/>
</dbReference>
<sequence length="264" mass="28374">MATNRVQNLKGKVALVTGSSRGIGAAAVVRLAEHGADVVITYLSSTKLAEEVAEKCRAFGVRTLVVQGDLTKQEDVVRLFNEVLEKFGRLDIVFSNAGIEHWGKPNEVDEAQIDKVFNINVKSQFFVAQQAYKYMNDNGRLILMSSLAAHRGIPGHSIYAASKAAVQGMVRCLAYDFGPRNITVNCVAPGGIKTDMYAESAPNYIPGADKMTEAELDRAVGKWSPLGRPGITDDTSGIIALLASPDSQWITGQTLQVSGGAQMT</sequence>
<dbReference type="PANTHER" id="PTHR43639:SF1">
    <property type="entry name" value="SHORT-CHAIN DEHYDROGENASE_REDUCTASE FAMILY PROTEIN"/>
    <property type="match status" value="1"/>
</dbReference>
<dbReference type="AlphaFoldDB" id="A0A814W0U8"/>
<dbReference type="Proteomes" id="UP000663828">
    <property type="component" value="Unassembled WGS sequence"/>
</dbReference>
<organism evidence="3 4">
    <name type="scientific">Adineta ricciae</name>
    <name type="common">Rotifer</name>
    <dbReference type="NCBI Taxonomy" id="249248"/>
    <lineage>
        <taxon>Eukaryota</taxon>
        <taxon>Metazoa</taxon>
        <taxon>Spiralia</taxon>
        <taxon>Gnathifera</taxon>
        <taxon>Rotifera</taxon>
        <taxon>Eurotatoria</taxon>
        <taxon>Bdelloidea</taxon>
        <taxon>Adinetida</taxon>
        <taxon>Adinetidae</taxon>
        <taxon>Adineta</taxon>
    </lineage>
</organism>
<evidence type="ECO:0000256" key="1">
    <source>
        <dbReference type="ARBA" id="ARBA00006484"/>
    </source>
</evidence>
<dbReference type="GO" id="GO:0016491">
    <property type="term" value="F:oxidoreductase activity"/>
    <property type="evidence" value="ECO:0007669"/>
    <property type="project" value="UniProtKB-KW"/>
</dbReference>
<keyword evidence="2" id="KW-0560">Oxidoreductase</keyword>
<proteinExistence type="inferred from homology"/>
<dbReference type="PANTHER" id="PTHR43639">
    <property type="entry name" value="OXIDOREDUCTASE, SHORT-CHAIN DEHYDROGENASE/REDUCTASE FAMILY (AFU_ORTHOLOGUE AFUA_5G02870)"/>
    <property type="match status" value="1"/>
</dbReference>
<dbReference type="PRINTS" id="PR00081">
    <property type="entry name" value="GDHRDH"/>
</dbReference>
<reference evidence="3" key="1">
    <citation type="submission" date="2021-02" db="EMBL/GenBank/DDBJ databases">
        <authorList>
            <person name="Nowell W R."/>
        </authorList>
    </citation>
    <scope>NUCLEOTIDE SEQUENCE</scope>
</reference>
<dbReference type="InterPro" id="IPR002347">
    <property type="entry name" value="SDR_fam"/>
</dbReference>
<dbReference type="PRINTS" id="PR00080">
    <property type="entry name" value="SDRFAMILY"/>
</dbReference>
<dbReference type="SUPFAM" id="SSF51735">
    <property type="entry name" value="NAD(P)-binding Rossmann-fold domains"/>
    <property type="match status" value="1"/>
</dbReference>
<dbReference type="FunFam" id="3.40.50.720:FF:000084">
    <property type="entry name" value="Short-chain dehydrogenase reductase"/>
    <property type="match status" value="1"/>
</dbReference>
<gene>
    <name evidence="3" type="ORF">XAT740_LOCUS23390</name>
</gene>
<evidence type="ECO:0000313" key="3">
    <source>
        <dbReference type="EMBL" id="CAF1195901.1"/>
    </source>
</evidence>
<evidence type="ECO:0000256" key="2">
    <source>
        <dbReference type="ARBA" id="ARBA00023002"/>
    </source>
</evidence>
<comment type="caution">
    <text evidence="3">The sequence shown here is derived from an EMBL/GenBank/DDBJ whole genome shotgun (WGS) entry which is preliminary data.</text>
</comment>
<dbReference type="Gene3D" id="3.40.50.720">
    <property type="entry name" value="NAD(P)-binding Rossmann-like Domain"/>
    <property type="match status" value="1"/>
</dbReference>
<keyword evidence="4" id="KW-1185">Reference proteome</keyword>
<dbReference type="EMBL" id="CAJNOR010001766">
    <property type="protein sequence ID" value="CAF1195901.1"/>
    <property type="molecule type" value="Genomic_DNA"/>
</dbReference>
<evidence type="ECO:0000313" key="4">
    <source>
        <dbReference type="Proteomes" id="UP000663828"/>
    </source>
</evidence>
<protein>
    <submittedName>
        <fullName evidence="3">Uncharacterized protein</fullName>
    </submittedName>
</protein>
<dbReference type="Pfam" id="PF13561">
    <property type="entry name" value="adh_short_C2"/>
    <property type="match status" value="1"/>
</dbReference>
<comment type="similarity">
    <text evidence="1">Belongs to the short-chain dehydrogenases/reductases (SDR) family.</text>
</comment>
<dbReference type="PROSITE" id="PS00061">
    <property type="entry name" value="ADH_SHORT"/>
    <property type="match status" value="1"/>
</dbReference>
<dbReference type="InterPro" id="IPR020904">
    <property type="entry name" value="Sc_DH/Rdtase_CS"/>
</dbReference>
<name>A0A814W0U8_ADIRI</name>